<evidence type="ECO:0000259" key="2">
    <source>
        <dbReference type="Pfam" id="PF25598"/>
    </source>
</evidence>
<sequence length="310" mass="32890">MMKANQKPKPHAPPRPLFSCGFFRRCTQSVLSPTSPHQQPRRKPTTTSSSSSSSSTSTSQSFTQWRFPHHLDQTPSTAPPPAPVCPPPPPPLPVSSTLQETFQIAELHLTSVSESDKLLALQLLERVVVPDPPSDPICPPGLMRGLVSCLRSNKIVTAKYVTKILLALCLAEGNRHVAVEAGAARAVVETAAGLEISAVERALAALELMCTTAEGAAEVRAHAMTVPAMVAVMARLAGRGREYAISILAVVYGKGGVSGEEITVAPAEEVARAVALALEGECTARGRRKGAHLLKTLEEYGRLDVSQNGT</sequence>
<dbReference type="InterPro" id="IPR016024">
    <property type="entry name" value="ARM-type_fold"/>
</dbReference>
<evidence type="ECO:0000313" key="3">
    <source>
        <dbReference type="EMBL" id="JAU87965.1"/>
    </source>
</evidence>
<dbReference type="AlphaFoldDB" id="A0A1J3J6N5"/>
<protein>
    <submittedName>
        <fullName evidence="3">U-box domain-containing protein 26</fullName>
    </submittedName>
</protein>
<dbReference type="EMBL" id="GEVM01017973">
    <property type="protein sequence ID" value="JAU87965.1"/>
    <property type="molecule type" value="Transcribed_RNA"/>
</dbReference>
<dbReference type="PANTHER" id="PTHR47873:SF1">
    <property type="entry name" value="ARM REPEAT SUPERFAMILY PROTEIN"/>
    <property type="match status" value="1"/>
</dbReference>
<dbReference type="Pfam" id="PF25598">
    <property type="entry name" value="ARM_PUB"/>
    <property type="match status" value="1"/>
</dbReference>
<feature type="region of interest" description="Disordered" evidence="1">
    <location>
        <begin position="29"/>
        <end position="93"/>
    </location>
</feature>
<feature type="compositionally biased region" description="Low complexity" evidence="1">
    <location>
        <begin position="45"/>
        <end position="59"/>
    </location>
</feature>
<dbReference type="Gene3D" id="1.25.10.10">
    <property type="entry name" value="Leucine-rich Repeat Variant"/>
    <property type="match status" value="1"/>
</dbReference>
<feature type="domain" description="U-box" evidence="2">
    <location>
        <begin position="141"/>
        <end position="298"/>
    </location>
</feature>
<feature type="compositionally biased region" description="Polar residues" evidence="1">
    <location>
        <begin position="29"/>
        <end position="38"/>
    </location>
</feature>
<organism evidence="3">
    <name type="scientific">Noccaea caerulescens</name>
    <name type="common">Alpine penny-cress</name>
    <name type="synonym">Thlaspi caerulescens</name>
    <dbReference type="NCBI Taxonomy" id="107243"/>
    <lineage>
        <taxon>Eukaryota</taxon>
        <taxon>Viridiplantae</taxon>
        <taxon>Streptophyta</taxon>
        <taxon>Embryophyta</taxon>
        <taxon>Tracheophyta</taxon>
        <taxon>Spermatophyta</taxon>
        <taxon>Magnoliopsida</taxon>
        <taxon>eudicotyledons</taxon>
        <taxon>Gunneridae</taxon>
        <taxon>Pentapetalae</taxon>
        <taxon>rosids</taxon>
        <taxon>malvids</taxon>
        <taxon>Brassicales</taxon>
        <taxon>Brassicaceae</taxon>
        <taxon>Coluteocarpeae</taxon>
        <taxon>Noccaea</taxon>
    </lineage>
</organism>
<proteinExistence type="predicted"/>
<dbReference type="PANTHER" id="PTHR47873">
    <property type="entry name" value="ARM REPEAT SUPERFAMILY PROTEIN"/>
    <property type="match status" value="1"/>
</dbReference>
<gene>
    <name evidence="3" type="ORF">MP_TR13070_c0_g1_i1_g.38184</name>
</gene>
<dbReference type="SUPFAM" id="SSF48371">
    <property type="entry name" value="ARM repeat"/>
    <property type="match status" value="1"/>
</dbReference>
<dbReference type="InterPro" id="IPR058678">
    <property type="entry name" value="ARM_PUB"/>
</dbReference>
<name>A0A1J3J6N5_NOCCA</name>
<dbReference type="InterPro" id="IPR011989">
    <property type="entry name" value="ARM-like"/>
</dbReference>
<reference evidence="3" key="1">
    <citation type="submission" date="2016-07" db="EMBL/GenBank/DDBJ databases">
        <title>De novo transcriptome assembly of four accessions of the metal hyperaccumulator plant Noccaea caerulescens.</title>
        <authorList>
            <person name="Blande D."/>
            <person name="Halimaa P."/>
            <person name="Tervahauta A.I."/>
            <person name="Aarts M.G."/>
            <person name="Karenlampi S.O."/>
        </authorList>
    </citation>
    <scope>NUCLEOTIDE SEQUENCE</scope>
</reference>
<feature type="compositionally biased region" description="Pro residues" evidence="1">
    <location>
        <begin position="77"/>
        <end position="93"/>
    </location>
</feature>
<evidence type="ECO:0000256" key="1">
    <source>
        <dbReference type="SAM" id="MobiDB-lite"/>
    </source>
</evidence>
<accession>A0A1J3J6N5</accession>